<dbReference type="PRINTS" id="PR00410">
    <property type="entry name" value="PHEHYDRXLASE"/>
</dbReference>
<dbReference type="PANTHER" id="PTHR47354">
    <property type="entry name" value="NADH OXIDOREDUCTASE HCR"/>
    <property type="match status" value="1"/>
</dbReference>
<dbReference type="InterPro" id="IPR017938">
    <property type="entry name" value="Riboflavin_synthase-like_b-brl"/>
</dbReference>
<dbReference type="InterPro" id="IPR001433">
    <property type="entry name" value="OxRdtase_FAD/NAD-bd"/>
</dbReference>
<dbReference type="InterPro" id="IPR008333">
    <property type="entry name" value="Cbr1-like_FAD-bd_dom"/>
</dbReference>
<dbReference type="SUPFAM" id="SSF52343">
    <property type="entry name" value="Ferredoxin reductase-like, C-terminal NADP-linked domain"/>
    <property type="match status" value="1"/>
</dbReference>
<dbReference type="CDD" id="cd06194">
    <property type="entry name" value="FNR_N-term_Iron_sulfur_binding"/>
    <property type="match status" value="1"/>
</dbReference>
<dbReference type="EMBL" id="FOAS01000012">
    <property type="protein sequence ID" value="SEL42666.1"/>
    <property type="molecule type" value="Genomic_DNA"/>
</dbReference>
<dbReference type="PROSITE" id="PS51085">
    <property type="entry name" value="2FE2S_FER_2"/>
    <property type="match status" value="1"/>
</dbReference>
<accession>A0A1H7Q471</accession>
<comment type="cofactor">
    <cofactor evidence="1">
        <name>[2Fe-2S] cluster</name>
        <dbReference type="ChEBI" id="CHEBI:190135"/>
    </cofactor>
</comment>
<dbReference type="Pfam" id="PF00970">
    <property type="entry name" value="FAD_binding_6"/>
    <property type="match status" value="1"/>
</dbReference>
<dbReference type="CDD" id="cd00207">
    <property type="entry name" value="fer2"/>
    <property type="match status" value="1"/>
</dbReference>
<dbReference type="InterPro" id="IPR001041">
    <property type="entry name" value="2Fe-2S_ferredoxin-type"/>
</dbReference>
<proteinExistence type="predicted"/>
<dbReference type="Pfam" id="PF00175">
    <property type="entry name" value="NAD_binding_1"/>
    <property type="match status" value="1"/>
</dbReference>
<dbReference type="Gene3D" id="2.40.30.10">
    <property type="entry name" value="Translation factors"/>
    <property type="match status" value="1"/>
</dbReference>
<dbReference type="GO" id="GO:0016491">
    <property type="term" value="F:oxidoreductase activity"/>
    <property type="evidence" value="ECO:0007669"/>
    <property type="project" value="InterPro"/>
</dbReference>
<evidence type="ECO:0000313" key="5">
    <source>
        <dbReference type="Proteomes" id="UP000185766"/>
    </source>
</evidence>
<dbReference type="PANTHER" id="PTHR47354:SF3">
    <property type="entry name" value="OXIDOREDUCTASE-RELATED"/>
    <property type="match status" value="1"/>
</dbReference>
<evidence type="ECO:0000259" key="2">
    <source>
        <dbReference type="PROSITE" id="PS51085"/>
    </source>
</evidence>
<dbReference type="InterPro" id="IPR012675">
    <property type="entry name" value="Beta-grasp_dom_sf"/>
</dbReference>
<dbReference type="AlphaFoldDB" id="A0A1H7Q471"/>
<evidence type="ECO:0000259" key="3">
    <source>
        <dbReference type="PROSITE" id="PS51384"/>
    </source>
</evidence>
<dbReference type="SUPFAM" id="SSF54292">
    <property type="entry name" value="2Fe-2S ferredoxin-like"/>
    <property type="match status" value="1"/>
</dbReference>
<dbReference type="InterPro" id="IPR050415">
    <property type="entry name" value="MRET"/>
</dbReference>
<reference evidence="4 5" key="1">
    <citation type="submission" date="2016-10" db="EMBL/GenBank/DDBJ databases">
        <authorList>
            <person name="de Groot N.N."/>
        </authorList>
    </citation>
    <scope>NUCLEOTIDE SEQUENCE [LARGE SCALE GENOMIC DNA]</scope>
    <source>
        <strain evidence="4 5">JCM 19513</strain>
    </source>
</reference>
<dbReference type="Gene3D" id="3.10.20.30">
    <property type="match status" value="1"/>
</dbReference>
<dbReference type="SUPFAM" id="SSF63380">
    <property type="entry name" value="Riboflavin synthase domain-like"/>
    <property type="match status" value="1"/>
</dbReference>
<dbReference type="PROSITE" id="PS51384">
    <property type="entry name" value="FAD_FR"/>
    <property type="match status" value="1"/>
</dbReference>
<dbReference type="Gene3D" id="3.40.50.80">
    <property type="entry name" value="Nucleotide-binding domain of ferredoxin-NADP reductase (FNR) module"/>
    <property type="match status" value="1"/>
</dbReference>
<dbReference type="PRINTS" id="PR00371">
    <property type="entry name" value="FPNCR"/>
</dbReference>
<dbReference type="GO" id="GO:0051536">
    <property type="term" value="F:iron-sulfur cluster binding"/>
    <property type="evidence" value="ECO:0007669"/>
    <property type="project" value="InterPro"/>
</dbReference>
<dbReference type="InterPro" id="IPR039261">
    <property type="entry name" value="FNR_nucleotide-bd"/>
</dbReference>
<protein>
    <submittedName>
        <fullName evidence="4">NAD(P)H-flavin reductase</fullName>
    </submittedName>
</protein>
<dbReference type="RefSeq" id="WP_074869000.1">
    <property type="nucleotide sequence ID" value="NZ_FOAS01000012.1"/>
</dbReference>
<dbReference type="Pfam" id="PF00111">
    <property type="entry name" value="Fer2"/>
    <property type="match status" value="1"/>
</dbReference>
<dbReference type="STRING" id="1429083.GCA_001885685_00410"/>
<dbReference type="InterPro" id="IPR017927">
    <property type="entry name" value="FAD-bd_FR_type"/>
</dbReference>
<evidence type="ECO:0000256" key="1">
    <source>
        <dbReference type="ARBA" id="ARBA00034078"/>
    </source>
</evidence>
<name>A0A1H7Q471_9GAMM</name>
<dbReference type="InterPro" id="IPR036010">
    <property type="entry name" value="2Fe-2S_ferredoxin-like_sf"/>
</dbReference>
<gene>
    <name evidence="4" type="ORF">SAMN05216214_11214</name>
</gene>
<organism evidence="4 5">
    <name type="scientific">Atopomonas hussainii</name>
    <dbReference type="NCBI Taxonomy" id="1429083"/>
    <lineage>
        <taxon>Bacteria</taxon>
        <taxon>Pseudomonadati</taxon>
        <taxon>Pseudomonadota</taxon>
        <taxon>Gammaproteobacteria</taxon>
        <taxon>Pseudomonadales</taxon>
        <taxon>Pseudomonadaceae</taxon>
        <taxon>Atopomonas</taxon>
    </lineage>
</organism>
<sequence>MTAIVFAGQSYALADGESVLDALLRAGHAIPHGCRAGVCQACLLQSDEAPPANTQRGLSSAQKSLNYFLSCQCQPPASLSAQAVDQAGQRVSGVVREKSWLNQRVLRLRIEAPLDFKAGQYVTLWQSAQLARSYSLAGSPNPQNLLELHIRHYPDGAFSAWAAEQLKVGDALDIQGPLGQCVYSAPANQALLLIGMGTGLAPLCGIVQDALAQGHSAPIQLIAAARNGADLYYLDELSALAAQHPQLGITWLAQHANQATPPAVAIGDVYTHVKTHFASLKGYQVYLCGAASFVAKMRKQCFLSGAGMADILVDSFVPFATTKT</sequence>
<feature type="domain" description="FAD-binding FR-type" evidence="3">
    <location>
        <begin position="88"/>
        <end position="184"/>
    </location>
</feature>
<dbReference type="InterPro" id="IPR001709">
    <property type="entry name" value="Flavoprot_Pyr_Nucl_cyt_Rdtase"/>
</dbReference>
<dbReference type="Proteomes" id="UP000185766">
    <property type="component" value="Unassembled WGS sequence"/>
</dbReference>
<feature type="domain" description="2Fe-2S ferredoxin-type" evidence="2">
    <location>
        <begin position="1"/>
        <end position="87"/>
    </location>
</feature>
<evidence type="ECO:0000313" key="4">
    <source>
        <dbReference type="EMBL" id="SEL42666.1"/>
    </source>
</evidence>
<keyword evidence="5" id="KW-1185">Reference proteome</keyword>